<keyword evidence="4" id="KW-1185">Reference proteome</keyword>
<dbReference type="CDD" id="cd11348">
    <property type="entry name" value="AmyAc_2"/>
    <property type="match status" value="1"/>
</dbReference>
<dbReference type="InterPro" id="IPR017853">
    <property type="entry name" value="GH"/>
</dbReference>
<comment type="caution">
    <text evidence="3">The sequence shown here is derived from an EMBL/GenBank/DDBJ whole genome shotgun (WGS) entry which is preliminary data.</text>
</comment>
<dbReference type="Pfam" id="PF00128">
    <property type="entry name" value="Alpha-amylase"/>
    <property type="match status" value="1"/>
</dbReference>
<dbReference type="InterPro" id="IPR006047">
    <property type="entry name" value="GH13_cat_dom"/>
</dbReference>
<proteinExistence type="inferred from homology"/>
<evidence type="ECO:0000256" key="1">
    <source>
        <dbReference type="ARBA" id="ARBA00008061"/>
    </source>
</evidence>
<dbReference type="InterPro" id="IPR045857">
    <property type="entry name" value="O16G_dom_2"/>
</dbReference>
<dbReference type="GO" id="GO:0009313">
    <property type="term" value="P:oligosaccharide catabolic process"/>
    <property type="evidence" value="ECO:0007669"/>
    <property type="project" value="TreeGrafter"/>
</dbReference>
<dbReference type="Gene3D" id="2.60.40.1180">
    <property type="entry name" value="Golgi alpha-mannosidase II"/>
    <property type="match status" value="1"/>
</dbReference>
<keyword evidence="3" id="KW-0326">Glycosidase</keyword>
<gene>
    <name evidence="3" type="ORF">BMIN_1150</name>
</gene>
<dbReference type="SMART" id="SM00642">
    <property type="entry name" value="Aamy"/>
    <property type="match status" value="1"/>
</dbReference>
<dbReference type="EC" id="5.4.99.16" evidence="3"/>
<dbReference type="Proteomes" id="UP000029014">
    <property type="component" value="Unassembled WGS sequence"/>
</dbReference>
<dbReference type="AlphaFoldDB" id="A0A087BT99"/>
<dbReference type="STRING" id="1693.BMIN_1150"/>
<dbReference type="InterPro" id="IPR013780">
    <property type="entry name" value="Glyco_hydro_b"/>
</dbReference>
<dbReference type="eggNOG" id="COG0366">
    <property type="taxonomic scope" value="Bacteria"/>
</dbReference>
<dbReference type="SUPFAM" id="SSF51011">
    <property type="entry name" value="Glycosyl hydrolase domain"/>
    <property type="match status" value="1"/>
</dbReference>
<evidence type="ECO:0000313" key="4">
    <source>
        <dbReference type="Proteomes" id="UP000029014"/>
    </source>
</evidence>
<feature type="domain" description="Glycosyl hydrolase family 13 catalytic" evidence="2">
    <location>
        <begin position="17"/>
        <end position="410"/>
    </location>
</feature>
<keyword evidence="3" id="KW-0378">Hydrolase</keyword>
<dbReference type="EMBL" id="JGZD01000001">
    <property type="protein sequence ID" value="KFI74249.1"/>
    <property type="molecule type" value="Genomic_DNA"/>
</dbReference>
<evidence type="ECO:0000259" key="2">
    <source>
        <dbReference type="SMART" id="SM00642"/>
    </source>
</evidence>
<dbReference type="Gene3D" id="3.90.400.10">
    <property type="entry name" value="Oligo-1,6-glucosidase, Domain 2"/>
    <property type="match status" value="1"/>
</dbReference>
<evidence type="ECO:0000313" key="3">
    <source>
        <dbReference type="EMBL" id="KFI74249.1"/>
    </source>
</evidence>
<reference evidence="3 4" key="1">
    <citation type="submission" date="2014-03" db="EMBL/GenBank/DDBJ databases">
        <title>Genomics of Bifidobacteria.</title>
        <authorList>
            <person name="Ventura M."/>
            <person name="Milani C."/>
            <person name="Lugli G.A."/>
        </authorList>
    </citation>
    <scope>NUCLEOTIDE SEQUENCE [LARGE SCALE GENOMIC DNA]</scope>
    <source>
        <strain evidence="3 4">LMG 11592</strain>
    </source>
</reference>
<comment type="similarity">
    <text evidence="1">Belongs to the glycosyl hydrolase 13 family.</text>
</comment>
<dbReference type="GO" id="GO:0047471">
    <property type="term" value="F:maltose alpha-D-glucosyltransferase activity"/>
    <property type="evidence" value="ECO:0007669"/>
    <property type="project" value="UniProtKB-EC"/>
</dbReference>
<keyword evidence="3" id="KW-0413">Isomerase</keyword>
<dbReference type="GO" id="GO:0004556">
    <property type="term" value="F:alpha-amylase activity"/>
    <property type="evidence" value="ECO:0007669"/>
    <property type="project" value="UniProtKB-EC"/>
</dbReference>
<dbReference type="RefSeq" id="WP_022861709.1">
    <property type="nucleotide sequence ID" value="NZ_JGZD01000001.1"/>
</dbReference>
<name>A0A087BT99_9BIFI</name>
<dbReference type="Gene3D" id="3.20.20.80">
    <property type="entry name" value="Glycosidases"/>
    <property type="match status" value="1"/>
</dbReference>
<organism evidence="3 4">
    <name type="scientific">Bifidobacterium minimum</name>
    <dbReference type="NCBI Taxonomy" id="1693"/>
    <lineage>
        <taxon>Bacteria</taxon>
        <taxon>Bacillati</taxon>
        <taxon>Actinomycetota</taxon>
        <taxon>Actinomycetes</taxon>
        <taxon>Bifidobacteriales</taxon>
        <taxon>Bifidobacteriaceae</taxon>
        <taxon>Bifidobacterium</taxon>
    </lineage>
</organism>
<dbReference type="PANTHER" id="PTHR10357:SF179">
    <property type="entry name" value="NEUTRAL AND BASIC AMINO ACID TRANSPORT PROTEIN RBAT"/>
    <property type="match status" value="1"/>
</dbReference>
<sequence length="532" mass="59676">MAVVPRPAWLDSAVFYEIYPQTFYDSNGDGIGDIQGIIERLDYVRDLGCTALWINPCFDSPFKDAGYDVRDYLAVAPRYGTNEDLVRLFDEAHGRGMHVLLDLVPGHTSEEHPWFRRSQQAKRNEYSDRYIWTSNAFEGYSMPFIGGESERDATYILNFFKCQPALNYGFASRDRDWQSSTDSRAAKGTRDAMVEVMRFWLRKGCDGFRVDMANSLVKNDGDDKPETIRAWQEMLGTVKAEFPDSAFASEWGTPEQALAAGFDMDFYLDWRWNGVPNGYNLLARNVDGPLNIAEDRSYFSAHGGSSIRPFLDQYLPQYEKTHEQGSFCFITCNHDTPRMAPRLTDRERRVGYGMLLTMPGVPFLYYGDEIGMRYREVPTVEGGYARTGSRTPMQWNAEPNAGFSTADKDSLYLPVDPSPDAPTVEGQLADDGSMVHWIMDLLRLRSEHAALRSNAGFSPVAAPGDGRLFAYGRDSRNGDEHLLVALNPGLDEESFELPGHAEAPRALLSEGTVDVGSGRVRMGAQSFAVIAL</sequence>
<dbReference type="PANTHER" id="PTHR10357">
    <property type="entry name" value="ALPHA-AMYLASE FAMILY MEMBER"/>
    <property type="match status" value="1"/>
</dbReference>
<dbReference type="EC" id="3.2.1.1" evidence="3"/>
<dbReference type="SUPFAM" id="SSF51445">
    <property type="entry name" value="(Trans)glycosidases"/>
    <property type="match status" value="1"/>
</dbReference>
<accession>A0A087BT99</accession>
<protein>
    <submittedName>
        <fullName evidence="3">Putative oligo-1,6-glucosidase</fullName>
        <ecNumber evidence="3">3.2.1.1</ecNumber>
        <ecNumber evidence="3">5.4.99.16</ecNumber>
    </submittedName>
</protein>